<comment type="caution">
    <text evidence="1">The sequence shown here is derived from an EMBL/GenBank/DDBJ whole genome shotgun (WGS) entry which is preliminary data.</text>
</comment>
<evidence type="ECO:0000313" key="1">
    <source>
        <dbReference type="EMBL" id="GFQ64179.1"/>
    </source>
</evidence>
<dbReference type="EMBL" id="BMAO01010017">
    <property type="protein sequence ID" value="GFQ64179.1"/>
    <property type="molecule type" value="Genomic_DNA"/>
</dbReference>
<accession>A0A8X6GCJ7</accession>
<dbReference type="Proteomes" id="UP000887116">
    <property type="component" value="Unassembled WGS sequence"/>
</dbReference>
<gene>
    <name evidence="1" type="ORF">TNCT_445471</name>
</gene>
<protein>
    <submittedName>
        <fullName evidence="1">Uncharacterized protein</fullName>
    </submittedName>
</protein>
<sequence length="116" mass="13833">MAFLGKAKKKTLILLAEVLGQRVSDKMTIIDLKNLIIESKDYEEEFVKAQFSVVLEERVKKEVTKKFARQHEIEQEKIARQYKIEQQREQREFELEKLRLEIERSQFDSTNSRESA</sequence>
<dbReference type="AlphaFoldDB" id="A0A8X6GCJ7"/>
<evidence type="ECO:0000313" key="2">
    <source>
        <dbReference type="Proteomes" id="UP000887116"/>
    </source>
</evidence>
<reference evidence="1" key="1">
    <citation type="submission" date="2020-07" db="EMBL/GenBank/DDBJ databases">
        <title>Multicomponent nature underlies the extraordinary mechanical properties of spider dragline silk.</title>
        <authorList>
            <person name="Kono N."/>
            <person name="Nakamura H."/>
            <person name="Mori M."/>
            <person name="Yoshida Y."/>
            <person name="Ohtoshi R."/>
            <person name="Malay A.D."/>
            <person name="Moran D.A.P."/>
            <person name="Tomita M."/>
            <person name="Numata K."/>
            <person name="Arakawa K."/>
        </authorList>
    </citation>
    <scope>NUCLEOTIDE SEQUENCE</scope>
</reference>
<name>A0A8X6GCJ7_TRICU</name>
<dbReference type="OrthoDB" id="10474458at2759"/>
<keyword evidence="2" id="KW-1185">Reference proteome</keyword>
<proteinExistence type="predicted"/>
<organism evidence="1 2">
    <name type="scientific">Trichonephila clavata</name>
    <name type="common">Joro spider</name>
    <name type="synonym">Nephila clavata</name>
    <dbReference type="NCBI Taxonomy" id="2740835"/>
    <lineage>
        <taxon>Eukaryota</taxon>
        <taxon>Metazoa</taxon>
        <taxon>Ecdysozoa</taxon>
        <taxon>Arthropoda</taxon>
        <taxon>Chelicerata</taxon>
        <taxon>Arachnida</taxon>
        <taxon>Araneae</taxon>
        <taxon>Araneomorphae</taxon>
        <taxon>Entelegynae</taxon>
        <taxon>Araneoidea</taxon>
        <taxon>Nephilidae</taxon>
        <taxon>Trichonephila</taxon>
    </lineage>
</organism>